<feature type="compositionally biased region" description="Polar residues" evidence="1">
    <location>
        <begin position="37"/>
        <end position="51"/>
    </location>
</feature>
<dbReference type="OrthoDB" id="272172at2759"/>
<gene>
    <name evidence="2" type="ORF">TM35_000391820</name>
</gene>
<dbReference type="Proteomes" id="UP000192257">
    <property type="component" value="Unassembled WGS sequence"/>
</dbReference>
<evidence type="ECO:0000256" key="1">
    <source>
        <dbReference type="SAM" id="MobiDB-lite"/>
    </source>
</evidence>
<sequence length="392" mass="42934">MGKGGGKRELQEEKTLLSELGKLFHITRANAREQRIKQQVSKTASANNAAKETSDSPQRERNSKQEKKQKLKQQTRSKKSRKSTRGGTVWVVLKGGFAQVPTEANSAVISHNKNFRGRLSERRRVEALEAAEQYVQTAWQQAQEAGLLVKDGSAPSGEEGLQYLREQYAVAAAMLKREAVGSQLKQIVDQTIPSGFVNSTASSPSSTTTGVEATTTTTVCDKDKWAEIIARENVILNRFADVSAVKDDGELVHHEAAQIGSKYYFNTFEPLAPENMGSADITTAGHAGSNSDALLGEKGRDILPSKCIVRIRGSGKQKHTSIICTTKAVNYFKSNFMQIIRKELGNSKLPRGEETVEGKQQQQQHPPQRGNNAPSENNASGSSKNVGKKRQK</sequence>
<feature type="compositionally biased region" description="Basic residues" evidence="1">
    <location>
        <begin position="69"/>
        <end position="84"/>
    </location>
</feature>
<evidence type="ECO:0000313" key="3">
    <source>
        <dbReference type="Proteomes" id="UP000192257"/>
    </source>
</evidence>
<dbReference type="RefSeq" id="XP_028879074.1">
    <property type="nucleotide sequence ID" value="XM_029029698.1"/>
</dbReference>
<feature type="compositionally biased region" description="Basic and acidic residues" evidence="1">
    <location>
        <begin position="346"/>
        <end position="357"/>
    </location>
</feature>
<feature type="compositionally biased region" description="Polar residues" evidence="1">
    <location>
        <begin position="369"/>
        <end position="385"/>
    </location>
</feature>
<feature type="compositionally biased region" description="Basic and acidic residues" evidence="1">
    <location>
        <begin position="52"/>
        <end position="68"/>
    </location>
</feature>
<feature type="region of interest" description="Disordered" evidence="1">
    <location>
        <begin position="34"/>
        <end position="85"/>
    </location>
</feature>
<protein>
    <submittedName>
        <fullName evidence="2">Uncharacterized protein</fullName>
    </submittedName>
</protein>
<accession>A0A1X0NKG5</accession>
<organism evidence="2 3">
    <name type="scientific">Trypanosoma theileri</name>
    <dbReference type="NCBI Taxonomy" id="67003"/>
    <lineage>
        <taxon>Eukaryota</taxon>
        <taxon>Discoba</taxon>
        <taxon>Euglenozoa</taxon>
        <taxon>Kinetoplastea</taxon>
        <taxon>Metakinetoplastina</taxon>
        <taxon>Trypanosomatida</taxon>
        <taxon>Trypanosomatidae</taxon>
        <taxon>Trypanosoma</taxon>
    </lineage>
</organism>
<reference evidence="2 3" key="1">
    <citation type="submission" date="2017-03" db="EMBL/GenBank/DDBJ databases">
        <title>An alternative strategy for trypanosome survival in the mammalian bloodstream revealed through genome and transcriptome analysis of the ubiquitous bovine parasite Trypanosoma (Megatrypanum) theileri.</title>
        <authorList>
            <person name="Kelly S."/>
            <person name="Ivens A."/>
            <person name="Mott A."/>
            <person name="O'Neill E."/>
            <person name="Emms D."/>
            <person name="Macleod O."/>
            <person name="Voorheis P."/>
            <person name="Matthews J."/>
            <person name="Matthews K."/>
            <person name="Carrington M."/>
        </authorList>
    </citation>
    <scope>NUCLEOTIDE SEQUENCE [LARGE SCALE GENOMIC DNA]</scope>
    <source>
        <strain evidence="2">Edinburgh</strain>
    </source>
</reference>
<keyword evidence="3" id="KW-1185">Reference proteome</keyword>
<evidence type="ECO:0000313" key="2">
    <source>
        <dbReference type="EMBL" id="ORC85008.1"/>
    </source>
</evidence>
<dbReference type="EMBL" id="NBCO01000039">
    <property type="protein sequence ID" value="ORC85008.1"/>
    <property type="molecule type" value="Genomic_DNA"/>
</dbReference>
<proteinExistence type="predicted"/>
<dbReference type="AlphaFoldDB" id="A0A1X0NKG5"/>
<comment type="caution">
    <text evidence="2">The sequence shown here is derived from an EMBL/GenBank/DDBJ whole genome shotgun (WGS) entry which is preliminary data.</text>
</comment>
<dbReference type="GeneID" id="39989478"/>
<feature type="region of interest" description="Disordered" evidence="1">
    <location>
        <begin position="346"/>
        <end position="392"/>
    </location>
</feature>
<dbReference type="VEuPathDB" id="TriTrypDB:TM35_000391820"/>
<name>A0A1X0NKG5_9TRYP</name>